<dbReference type="Proteomes" id="UP000198866">
    <property type="component" value="Unassembled WGS sequence"/>
</dbReference>
<name>A0A1H7BFS2_9BURK</name>
<evidence type="ECO:0000313" key="2">
    <source>
        <dbReference type="EMBL" id="SEJ76036.1"/>
    </source>
</evidence>
<keyword evidence="2" id="KW-0645">Protease</keyword>
<keyword evidence="2" id="KW-0031">Aminopeptidase</keyword>
<dbReference type="InterPro" id="IPR000994">
    <property type="entry name" value="Pept_M24"/>
</dbReference>
<reference evidence="3" key="1">
    <citation type="submission" date="2016-10" db="EMBL/GenBank/DDBJ databases">
        <authorList>
            <person name="Varghese N."/>
            <person name="Submissions S."/>
        </authorList>
    </citation>
    <scope>NUCLEOTIDE SEQUENCE [LARGE SCALE GENOMIC DNA]</scope>
    <source>
        <strain evidence="3">LMG 26031</strain>
    </source>
</reference>
<feature type="domain" description="Peptidase M24" evidence="1">
    <location>
        <begin position="188"/>
        <end position="394"/>
    </location>
</feature>
<dbReference type="CDD" id="cd01066">
    <property type="entry name" value="APP_MetAP"/>
    <property type="match status" value="1"/>
</dbReference>
<dbReference type="STRING" id="667676.SAMN05192539_1017131"/>
<keyword evidence="2" id="KW-0378">Hydrolase</keyword>
<protein>
    <submittedName>
        <fullName evidence="2">Xaa-Pro aminopeptidase</fullName>
    </submittedName>
</protein>
<dbReference type="OrthoDB" id="9803194at2"/>
<dbReference type="Pfam" id="PF00557">
    <property type="entry name" value="Peptidase_M24"/>
    <property type="match status" value="1"/>
</dbReference>
<accession>A0A1H7BFS2</accession>
<dbReference type="InterPro" id="IPR036005">
    <property type="entry name" value="Creatinase/aminopeptidase-like"/>
</dbReference>
<dbReference type="InterPro" id="IPR050659">
    <property type="entry name" value="Peptidase_M24B"/>
</dbReference>
<gene>
    <name evidence="2" type="ORF">SAMN05192539_1017131</name>
</gene>
<dbReference type="AlphaFoldDB" id="A0A1H7BFS2"/>
<sequence length="410" mass="46234">MTDDQLADVAAAAVETSGKVSIMRDVRAYRLARVQEQLRKNKCPAILLYDPVNIRYATDTSNMQVWAGRNPARYVMVFADGRIIAWEFHSSEHVWDGLDLNVELRGALSWTFFNAGHEAERRAETWGAEIVDVFRKNAPGDSLLAVDRLDPFGTAYLEKHGITLLDGQALMETARLIKSPGELVLIGESLRTAEKGIERMRRELRPGLTENDIWANLHYENIRNGGEWIETRLLASGDRTNPWMHECSSRVLQAGDLLAFDTDMVGPNGYCSDISRTWLVGDGRPSDEQRKLYELAYAQVHFNMDILRPGMTFHEFSEKAWKIPEQYVKNRYCCLAHGIGMVDEYPSIAHQVDWESAGYDGLFEVGMTVCVESYIGAEGGTQGVKLEQQVVLTENGCVSLTDCSFETHWL</sequence>
<dbReference type="GO" id="GO:0004177">
    <property type="term" value="F:aminopeptidase activity"/>
    <property type="evidence" value="ECO:0007669"/>
    <property type="project" value="UniProtKB-KW"/>
</dbReference>
<dbReference type="Gene3D" id="3.90.230.10">
    <property type="entry name" value="Creatinase/methionine aminopeptidase superfamily"/>
    <property type="match status" value="1"/>
</dbReference>
<dbReference type="PANTHER" id="PTHR46112">
    <property type="entry name" value="AMINOPEPTIDASE"/>
    <property type="match status" value="1"/>
</dbReference>
<dbReference type="SUPFAM" id="SSF55920">
    <property type="entry name" value="Creatinase/aminopeptidase"/>
    <property type="match status" value="1"/>
</dbReference>
<proteinExistence type="predicted"/>
<keyword evidence="3" id="KW-1185">Reference proteome</keyword>
<dbReference type="PANTHER" id="PTHR46112:SF2">
    <property type="entry name" value="XAA-PRO AMINOPEPTIDASE P-RELATED"/>
    <property type="match status" value="1"/>
</dbReference>
<dbReference type="Gene3D" id="3.40.350.10">
    <property type="entry name" value="Creatinase/prolidase N-terminal domain"/>
    <property type="match status" value="1"/>
</dbReference>
<dbReference type="SUPFAM" id="SSF53092">
    <property type="entry name" value="Creatinase/prolidase N-terminal domain"/>
    <property type="match status" value="1"/>
</dbReference>
<dbReference type="InterPro" id="IPR029149">
    <property type="entry name" value="Creatin/AminoP/Spt16_N"/>
</dbReference>
<dbReference type="EMBL" id="FNYE01000017">
    <property type="protein sequence ID" value="SEJ76036.1"/>
    <property type="molecule type" value="Genomic_DNA"/>
</dbReference>
<evidence type="ECO:0000313" key="3">
    <source>
        <dbReference type="Proteomes" id="UP000198866"/>
    </source>
</evidence>
<organism evidence="2 3">
    <name type="scientific">Paraburkholderia diazotrophica</name>
    <dbReference type="NCBI Taxonomy" id="667676"/>
    <lineage>
        <taxon>Bacteria</taxon>
        <taxon>Pseudomonadati</taxon>
        <taxon>Pseudomonadota</taxon>
        <taxon>Betaproteobacteria</taxon>
        <taxon>Burkholderiales</taxon>
        <taxon>Burkholderiaceae</taxon>
        <taxon>Paraburkholderia</taxon>
    </lineage>
</organism>
<evidence type="ECO:0000259" key="1">
    <source>
        <dbReference type="Pfam" id="PF00557"/>
    </source>
</evidence>